<dbReference type="Proteomes" id="UP000830768">
    <property type="component" value="Chromosome 8"/>
</dbReference>
<dbReference type="EMBL" id="CP090036">
    <property type="protein sequence ID" value="UPK98600.1"/>
    <property type="molecule type" value="Genomic_DNA"/>
</dbReference>
<reference evidence="1" key="1">
    <citation type="submission" date="2021-11" db="EMBL/GenBank/DDBJ databases">
        <title>Fusarium solani-melongenae Genome sequencing and assembly.</title>
        <authorList>
            <person name="Xie S."/>
            <person name="Huang L."/>
            <person name="Zhang X."/>
        </authorList>
    </citation>
    <scope>NUCLEOTIDE SEQUENCE</scope>
    <source>
        <strain evidence="1">CRI 24-3</strain>
    </source>
</reference>
<sequence length="497" mass="55968">MTQTRDNEVIAMSVEEPSSQFNFKTVKRGGKHHEILDAAPMVDYEADRETALTALTAEEEKRLIRRVDWRLVPLLCLLYLMKKIDENNASNARVMNKGTDANVLTELGITSDQYSLITILYTVPYILAEVPSNLVLKWIRPSRWQSRIMISWGIVTACTAAVSNLGGLYAVRFMLGLTEAGMFPGVILHLTYWYRPDEIAVRLVWIFTIGNISGIISGLLAYGFHEMSGAAGISGWRWLFIIEGIVTILLAFVIWFRLPDFPGTSEWLTPKERAFLQARLPVASPRSSEKDFDMREVIKTLRDKRLWLFTLSWALQTCGASGVKFYQPIATAQILNIPMSVLTIIIILAAGYVSDRAKFPLPLFPITSTIIVIASYGILVAYPNDIAMMWSWRSQTVSGATGSAFAIGFVNSYGQIGDAVGPQMFQDKYEPRYRLPFALAMSLIAACGLTNSYTWWVTRQTERDTRRHKRARLEAKRNNEAILDDVTDHDLDGGLRD</sequence>
<evidence type="ECO:0000313" key="1">
    <source>
        <dbReference type="EMBL" id="UPK98600.1"/>
    </source>
</evidence>
<organism evidence="1 2">
    <name type="scientific">Fusarium solani subsp. cucurbitae</name>
    <name type="common">Neocosmosporum cucurbitae</name>
    <dbReference type="NCBI Taxonomy" id="2747967"/>
    <lineage>
        <taxon>Eukaryota</taxon>
        <taxon>Fungi</taxon>
        <taxon>Dikarya</taxon>
        <taxon>Ascomycota</taxon>
        <taxon>Pezizomycotina</taxon>
        <taxon>Sordariomycetes</taxon>
        <taxon>Hypocreomycetidae</taxon>
        <taxon>Hypocreales</taxon>
        <taxon>Nectriaceae</taxon>
        <taxon>Fusarium</taxon>
        <taxon>Fusarium solani species complex</taxon>
    </lineage>
</organism>
<protein>
    <submittedName>
        <fullName evidence="1">Uncharacterized protein</fullName>
    </submittedName>
</protein>
<accession>A0ACD3ZBK9</accession>
<evidence type="ECO:0000313" key="2">
    <source>
        <dbReference type="Proteomes" id="UP000830768"/>
    </source>
</evidence>
<gene>
    <name evidence="1" type="ORF">LCI18_009535</name>
</gene>
<keyword evidence="2" id="KW-1185">Reference proteome</keyword>
<proteinExistence type="predicted"/>
<name>A0ACD3ZBK9_FUSSC</name>